<comment type="caution">
    <text evidence="2">The sequence shown here is derived from an EMBL/GenBank/DDBJ whole genome shotgun (WGS) entry which is preliminary data.</text>
</comment>
<feature type="signal peptide" evidence="1">
    <location>
        <begin position="1"/>
        <end position="19"/>
    </location>
</feature>
<keyword evidence="1" id="KW-0732">Signal</keyword>
<evidence type="ECO:0000256" key="1">
    <source>
        <dbReference type="SAM" id="SignalP"/>
    </source>
</evidence>
<reference evidence="2" key="2">
    <citation type="journal article" date="2022" name="Hortic Res">
        <title>The genome of Dioscorea zingiberensis sheds light on the biosynthesis, origin and evolution of the medicinally important diosgenin saponins.</title>
        <authorList>
            <person name="Li Y."/>
            <person name="Tan C."/>
            <person name="Li Z."/>
            <person name="Guo J."/>
            <person name="Li S."/>
            <person name="Chen X."/>
            <person name="Wang C."/>
            <person name="Dai X."/>
            <person name="Yang H."/>
            <person name="Song W."/>
            <person name="Hou L."/>
            <person name="Xu J."/>
            <person name="Tong Z."/>
            <person name="Xu A."/>
            <person name="Yuan X."/>
            <person name="Wang W."/>
            <person name="Yang Q."/>
            <person name="Chen L."/>
            <person name="Sun Z."/>
            <person name="Wang K."/>
            <person name="Pan B."/>
            <person name="Chen J."/>
            <person name="Bao Y."/>
            <person name="Liu F."/>
            <person name="Qi X."/>
            <person name="Gang D.R."/>
            <person name="Wen J."/>
            <person name="Li J."/>
        </authorList>
    </citation>
    <scope>NUCLEOTIDE SEQUENCE</scope>
    <source>
        <strain evidence="2">Dzin_1.0</strain>
    </source>
</reference>
<sequence length="84" mass="9765">MVFAFFFAVLALEAFKRKADEEVVDRKKYFENTCVRPLRAYQATTPEYKAYQEQVLSTLKTVLVRAKCFGDPAELQLRKAWLAP</sequence>
<accession>A0A9D5HQ64</accession>
<dbReference type="EMBL" id="JAGGNH010000001">
    <property type="protein sequence ID" value="KAJ0984798.1"/>
    <property type="molecule type" value="Genomic_DNA"/>
</dbReference>
<keyword evidence="3" id="KW-1185">Reference proteome</keyword>
<organism evidence="2 3">
    <name type="scientific">Dioscorea zingiberensis</name>
    <dbReference type="NCBI Taxonomy" id="325984"/>
    <lineage>
        <taxon>Eukaryota</taxon>
        <taxon>Viridiplantae</taxon>
        <taxon>Streptophyta</taxon>
        <taxon>Embryophyta</taxon>
        <taxon>Tracheophyta</taxon>
        <taxon>Spermatophyta</taxon>
        <taxon>Magnoliopsida</taxon>
        <taxon>Liliopsida</taxon>
        <taxon>Dioscoreales</taxon>
        <taxon>Dioscoreaceae</taxon>
        <taxon>Dioscorea</taxon>
    </lineage>
</organism>
<evidence type="ECO:0000313" key="3">
    <source>
        <dbReference type="Proteomes" id="UP001085076"/>
    </source>
</evidence>
<dbReference type="AlphaFoldDB" id="A0A9D5HQ64"/>
<dbReference type="Proteomes" id="UP001085076">
    <property type="component" value="Miscellaneous, Linkage group lg01"/>
</dbReference>
<feature type="chain" id="PRO_5039703674" evidence="1">
    <location>
        <begin position="20"/>
        <end position="84"/>
    </location>
</feature>
<protein>
    <submittedName>
        <fullName evidence="2">Uncharacterized protein</fullName>
    </submittedName>
</protein>
<evidence type="ECO:0000313" key="2">
    <source>
        <dbReference type="EMBL" id="KAJ0984798.1"/>
    </source>
</evidence>
<gene>
    <name evidence="2" type="ORF">J5N97_003154</name>
</gene>
<reference evidence="2" key="1">
    <citation type="submission" date="2021-03" db="EMBL/GenBank/DDBJ databases">
        <authorList>
            <person name="Li Z."/>
            <person name="Yang C."/>
        </authorList>
    </citation>
    <scope>NUCLEOTIDE SEQUENCE</scope>
    <source>
        <strain evidence="2">Dzin_1.0</strain>
        <tissue evidence="2">Leaf</tissue>
    </source>
</reference>
<name>A0A9D5HQ64_9LILI</name>
<proteinExistence type="predicted"/>